<sequence length="153" mass="17557">MDMMRESRIDSVALEERVNSRLQSAISVANDVAQTQAQAVAEAHAVEHAHISHVRFTERFKQLENQLQASLDQRMREVLTAHIEQVEAEISLAITTQGREIMKLVEKQFYEFQKQVTVQLEESKSCDMKKAKTAIRKHHAEESRSRNARTVSL</sequence>
<evidence type="ECO:0000313" key="2">
    <source>
        <dbReference type="Proteomes" id="UP001259832"/>
    </source>
</evidence>
<organism evidence="1 2">
    <name type="scientific">Phytophthora citrophthora</name>
    <dbReference type="NCBI Taxonomy" id="4793"/>
    <lineage>
        <taxon>Eukaryota</taxon>
        <taxon>Sar</taxon>
        <taxon>Stramenopiles</taxon>
        <taxon>Oomycota</taxon>
        <taxon>Peronosporomycetes</taxon>
        <taxon>Peronosporales</taxon>
        <taxon>Peronosporaceae</taxon>
        <taxon>Phytophthora</taxon>
    </lineage>
</organism>
<dbReference type="Proteomes" id="UP001259832">
    <property type="component" value="Unassembled WGS sequence"/>
</dbReference>
<dbReference type="AlphaFoldDB" id="A0AAD9GJH6"/>
<accession>A0AAD9GJH6</accession>
<keyword evidence="2" id="KW-1185">Reference proteome</keyword>
<evidence type="ECO:0000313" key="1">
    <source>
        <dbReference type="EMBL" id="KAK1939438.1"/>
    </source>
</evidence>
<protein>
    <submittedName>
        <fullName evidence="1">Uncharacterized protein</fullName>
    </submittedName>
</protein>
<reference evidence="1" key="1">
    <citation type="submission" date="2023-08" db="EMBL/GenBank/DDBJ databases">
        <title>Reference Genome Resource for the Citrus Pathogen Phytophthora citrophthora.</title>
        <authorList>
            <person name="Moller H."/>
            <person name="Coetzee B."/>
            <person name="Rose L.J."/>
            <person name="Van Niekerk J.M."/>
        </authorList>
    </citation>
    <scope>NUCLEOTIDE SEQUENCE</scope>
    <source>
        <strain evidence="1">STE-U-9442</strain>
    </source>
</reference>
<name>A0AAD9GJH6_9STRA</name>
<comment type="caution">
    <text evidence="1">The sequence shown here is derived from an EMBL/GenBank/DDBJ whole genome shotgun (WGS) entry which is preliminary data.</text>
</comment>
<proteinExistence type="predicted"/>
<dbReference type="EMBL" id="JASMQC010000016">
    <property type="protein sequence ID" value="KAK1939438.1"/>
    <property type="molecule type" value="Genomic_DNA"/>
</dbReference>
<gene>
    <name evidence="1" type="ORF">P3T76_008822</name>
</gene>